<dbReference type="EMBL" id="CP046729">
    <property type="protein sequence ID" value="QUP54460.1"/>
    <property type="molecule type" value="Genomic_DNA"/>
</dbReference>
<evidence type="ECO:0000313" key="2">
    <source>
        <dbReference type="EMBL" id="QUP54460.1"/>
    </source>
</evidence>
<gene>
    <name evidence="2" type="ORF">GO998_12225</name>
</gene>
<dbReference type="RefSeq" id="WP_211903748.1">
    <property type="nucleotide sequence ID" value="NZ_CP046729.1"/>
</dbReference>
<evidence type="ECO:0000259" key="1">
    <source>
        <dbReference type="Pfam" id="PF09937"/>
    </source>
</evidence>
<dbReference type="InterPro" id="IPR018683">
    <property type="entry name" value="DUF2169"/>
</dbReference>
<evidence type="ECO:0000313" key="3">
    <source>
        <dbReference type="Proteomes" id="UP000677898"/>
    </source>
</evidence>
<sequence length="482" mass="53466">MEFVNHTPFPALAFAGLDQFSQSFHVFALRQTFTWSDTGELEYAEDQAPLCESDECFGDSLQGSVQQESDLCPYKPRCDVIVNATAYPPRRPDGSAPGRFDIQLVVSSPGSPAPLPLEPQGLNPLMPASPEQMQAWRREVERARKTLIPGQRLIDKTLTVTGERQFTKRASLLRLVAALVRVGTLGIVRLPAWRLTAPQPASVVPVRLERAFGGECRIEADSQAADRVSKRYRLTPEQADGHPDAQCPPAAHDAYQPNPAGLGFVRNWYLEASGANSVSAAQIEYPERPVALEHFNRVRAGELGWDVPVAGLGVRPKGHPERAKLVGTVDREFIEGDAPLPRDFDFAVWNAAWPDQQVDSLQGDEMVELTNLCARETPGVQVDAQGNSVLRLQLKPMQCMLAVRMESGFMFLHPMKIDTLLLEPEQRRLTLVWRAVLGDVEPIRKVEAQLFGANEQAFMEQVATVTKQRMAGQHAHQGERGW</sequence>
<keyword evidence="3" id="KW-1185">Reference proteome</keyword>
<dbReference type="Proteomes" id="UP000677898">
    <property type="component" value="Chromosome"/>
</dbReference>
<feature type="domain" description="DUF2169" evidence="1">
    <location>
        <begin position="26"/>
        <end position="96"/>
    </location>
</feature>
<proteinExistence type="predicted"/>
<dbReference type="Pfam" id="PF09937">
    <property type="entry name" value="DUF2169"/>
    <property type="match status" value="2"/>
</dbReference>
<name>A0ABX7ZGW7_9RALS</name>
<reference evidence="2 3" key="1">
    <citation type="journal article" date="2021" name="Phytopathology">
        <title>Complete genome sequence of Ralstonia syzygii subsp. indonesiensis strain LLRS-1, isolated from wilted tobacco in China.</title>
        <authorList>
            <person name="Lu C.H."/>
            <person name="Li J.Y."/>
            <person name="Mi M.G."/>
            <person name="Lin Z.L."/>
            <person name="Jiang N."/>
            <person name="Gai X."/>
            <person name="Ma J.H."/>
            <person name="Lei L.P."/>
            <person name="Xia Z.Y."/>
        </authorList>
    </citation>
    <scope>NUCLEOTIDE SEQUENCE [LARGE SCALE GENOMIC DNA]</scope>
    <source>
        <strain evidence="2 3">LLRS-1</strain>
    </source>
</reference>
<feature type="domain" description="DUF2169" evidence="1">
    <location>
        <begin position="154"/>
        <end position="434"/>
    </location>
</feature>
<organism evidence="2 3">
    <name type="scientific">Ralstonia syzygii</name>
    <dbReference type="NCBI Taxonomy" id="28097"/>
    <lineage>
        <taxon>Bacteria</taxon>
        <taxon>Pseudomonadati</taxon>
        <taxon>Pseudomonadota</taxon>
        <taxon>Betaproteobacteria</taxon>
        <taxon>Burkholderiales</taxon>
        <taxon>Burkholderiaceae</taxon>
        <taxon>Ralstonia</taxon>
        <taxon>Ralstonia solanacearum species complex</taxon>
    </lineage>
</organism>
<accession>A0ABX7ZGW7</accession>
<protein>
    <submittedName>
        <fullName evidence="2">DUF2169 domain-containing protein</fullName>
    </submittedName>
</protein>